<proteinExistence type="predicted"/>
<evidence type="ECO:0000313" key="3">
    <source>
        <dbReference type="Proteomes" id="UP000278222"/>
    </source>
</evidence>
<keyword evidence="1" id="KW-1133">Transmembrane helix</keyword>
<dbReference type="Proteomes" id="UP000278222">
    <property type="component" value="Unassembled WGS sequence"/>
</dbReference>
<keyword evidence="1" id="KW-0472">Membrane</keyword>
<keyword evidence="3" id="KW-1185">Reference proteome</keyword>
<feature type="transmembrane region" description="Helical" evidence="1">
    <location>
        <begin position="6"/>
        <end position="25"/>
    </location>
</feature>
<dbReference type="EMBL" id="RJKX01000017">
    <property type="protein sequence ID" value="ROP83245.1"/>
    <property type="molecule type" value="Genomic_DNA"/>
</dbReference>
<dbReference type="RefSeq" id="WP_123694323.1">
    <property type="nucleotide sequence ID" value="NZ_AP019700.1"/>
</dbReference>
<name>A0A3N1L158_9PROT</name>
<organism evidence="2 3">
    <name type="scientific">Stella humosa</name>
    <dbReference type="NCBI Taxonomy" id="94"/>
    <lineage>
        <taxon>Bacteria</taxon>
        <taxon>Pseudomonadati</taxon>
        <taxon>Pseudomonadota</taxon>
        <taxon>Alphaproteobacteria</taxon>
        <taxon>Rhodospirillales</taxon>
        <taxon>Stellaceae</taxon>
        <taxon>Stella</taxon>
    </lineage>
</organism>
<sequence length="65" mass="6747">MTTTLGVAVLVAYLLAIPLLLKLVARNGRPGLLRRSGHIEAAMLIHIAMLLAGGVLVLGGLTGEF</sequence>
<evidence type="ECO:0000256" key="1">
    <source>
        <dbReference type="SAM" id="Phobius"/>
    </source>
</evidence>
<keyword evidence="1" id="KW-0812">Transmembrane</keyword>
<evidence type="ECO:0000313" key="2">
    <source>
        <dbReference type="EMBL" id="ROP83245.1"/>
    </source>
</evidence>
<comment type="caution">
    <text evidence="2">The sequence shown here is derived from an EMBL/GenBank/DDBJ whole genome shotgun (WGS) entry which is preliminary data.</text>
</comment>
<protein>
    <submittedName>
        <fullName evidence="2">Uncharacterized protein</fullName>
    </submittedName>
</protein>
<gene>
    <name evidence="2" type="ORF">EDC65_4778</name>
</gene>
<reference evidence="2 3" key="1">
    <citation type="submission" date="2018-11" db="EMBL/GenBank/DDBJ databases">
        <title>Genomic Encyclopedia of Type Strains, Phase IV (KMG-IV): sequencing the most valuable type-strain genomes for metagenomic binning, comparative biology and taxonomic classification.</title>
        <authorList>
            <person name="Goeker M."/>
        </authorList>
    </citation>
    <scope>NUCLEOTIDE SEQUENCE [LARGE SCALE GENOMIC DNA]</scope>
    <source>
        <strain evidence="2 3">DSM 5900</strain>
    </source>
</reference>
<dbReference type="AlphaFoldDB" id="A0A3N1L158"/>
<feature type="transmembrane region" description="Helical" evidence="1">
    <location>
        <begin position="37"/>
        <end position="61"/>
    </location>
</feature>
<accession>A0A3N1L158</accession>